<proteinExistence type="predicted"/>
<protein>
    <submittedName>
        <fullName evidence="1">Uncharacterized protein</fullName>
    </submittedName>
</protein>
<keyword evidence="2" id="KW-1185">Reference proteome</keyword>
<accession>A0ACC2GQU5</accession>
<comment type="caution">
    <text evidence="1">The sequence shown here is derived from an EMBL/GenBank/DDBJ whole genome shotgun (WGS) entry which is preliminary data.</text>
</comment>
<organism evidence="1 2">
    <name type="scientific">Dallia pectoralis</name>
    <name type="common">Alaska blackfish</name>
    <dbReference type="NCBI Taxonomy" id="75939"/>
    <lineage>
        <taxon>Eukaryota</taxon>
        <taxon>Metazoa</taxon>
        <taxon>Chordata</taxon>
        <taxon>Craniata</taxon>
        <taxon>Vertebrata</taxon>
        <taxon>Euteleostomi</taxon>
        <taxon>Actinopterygii</taxon>
        <taxon>Neopterygii</taxon>
        <taxon>Teleostei</taxon>
        <taxon>Protacanthopterygii</taxon>
        <taxon>Esociformes</taxon>
        <taxon>Umbridae</taxon>
        <taxon>Dallia</taxon>
    </lineage>
</organism>
<reference evidence="1" key="1">
    <citation type="submission" date="2021-05" db="EMBL/GenBank/DDBJ databases">
        <authorList>
            <person name="Pan Q."/>
            <person name="Jouanno E."/>
            <person name="Zahm M."/>
            <person name="Klopp C."/>
            <person name="Cabau C."/>
            <person name="Louis A."/>
            <person name="Berthelot C."/>
            <person name="Parey E."/>
            <person name="Roest Crollius H."/>
            <person name="Montfort J."/>
            <person name="Robinson-Rechavi M."/>
            <person name="Bouchez O."/>
            <person name="Lampietro C."/>
            <person name="Lopez Roques C."/>
            <person name="Donnadieu C."/>
            <person name="Postlethwait J."/>
            <person name="Bobe J."/>
            <person name="Dillon D."/>
            <person name="Chandos A."/>
            <person name="von Hippel F."/>
            <person name="Guiguen Y."/>
        </authorList>
    </citation>
    <scope>NUCLEOTIDE SEQUENCE</scope>
    <source>
        <strain evidence="1">YG-Jan2019</strain>
    </source>
</reference>
<evidence type="ECO:0000313" key="1">
    <source>
        <dbReference type="EMBL" id="KAJ8005910.1"/>
    </source>
</evidence>
<dbReference type="EMBL" id="CM055737">
    <property type="protein sequence ID" value="KAJ8005910.1"/>
    <property type="molecule type" value="Genomic_DNA"/>
</dbReference>
<name>A0ACC2GQU5_DALPE</name>
<sequence>MWTEVENQTKIVFLGGNTSERAVPIHTPVHSTKDQSNWSRSSTVTPPSHMDPLARGSGIIPGTIAAAVFIGFILALYAVLWKCMVSPPQRLRKRVRV</sequence>
<dbReference type="Proteomes" id="UP001157502">
    <property type="component" value="Chromosome 10"/>
</dbReference>
<gene>
    <name evidence="1" type="ORF">DPEC_G00122800</name>
</gene>
<evidence type="ECO:0000313" key="2">
    <source>
        <dbReference type="Proteomes" id="UP001157502"/>
    </source>
</evidence>